<dbReference type="CDD" id="cd00432">
    <property type="entry name" value="Ribosomal_L18_L5e"/>
    <property type="match status" value="1"/>
</dbReference>
<reference evidence="8 9" key="1">
    <citation type="journal article" date="2017" name="ISME J.">
        <title>Energy and carbon metabolisms in a deep terrestrial subsurface fluid microbial community.</title>
        <authorList>
            <person name="Momper L."/>
            <person name="Jungbluth S.P."/>
            <person name="Lee M.D."/>
            <person name="Amend J.P."/>
        </authorList>
    </citation>
    <scope>NUCLEOTIDE SEQUENCE [LARGE SCALE GENOMIC DNA]</scope>
    <source>
        <strain evidence="8">SURF_26</strain>
    </source>
</reference>
<comment type="similarity">
    <text evidence="1 7">Belongs to the universal ribosomal protein uL18 family.</text>
</comment>
<dbReference type="GO" id="GO:0022625">
    <property type="term" value="C:cytosolic large ribosomal subunit"/>
    <property type="evidence" value="ECO:0007669"/>
    <property type="project" value="TreeGrafter"/>
</dbReference>
<keyword evidence="2 7" id="KW-0699">rRNA-binding</keyword>
<keyword evidence="4 7" id="KW-0689">Ribosomal protein</keyword>
<accession>A0A3A4R179</accession>
<evidence type="ECO:0000313" key="8">
    <source>
        <dbReference type="EMBL" id="RJP58393.1"/>
    </source>
</evidence>
<gene>
    <name evidence="7" type="primary">rplR</name>
    <name evidence="8" type="ORF">C4541_08025</name>
</gene>
<evidence type="ECO:0000256" key="2">
    <source>
        <dbReference type="ARBA" id="ARBA00022730"/>
    </source>
</evidence>
<keyword evidence="3 7" id="KW-0694">RNA-binding</keyword>
<dbReference type="GO" id="GO:0008097">
    <property type="term" value="F:5S rRNA binding"/>
    <property type="evidence" value="ECO:0007669"/>
    <property type="project" value="TreeGrafter"/>
</dbReference>
<dbReference type="SUPFAM" id="SSF53137">
    <property type="entry name" value="Translational machinery components"/>
    <property type="match status" value="1"/>
</dbReference>
<protein>
    <recommendedName>
        <fullName evidence="6 7">Large ribosomal subunit protein uL18</fullName>
    </recommendedName>
</protein>
<sequence>MIKSVSRNKIRTKRRLRLRKKVLGNAESPRLSIFKSLKYIYIQAIDDAVGNTIVSLTTAAKSFQSENSGLKSFANKDAAKALGTQFAAVLKEKKITRARFDRSGYKYHGTVKELADAIREGGIEV</sequence>
<dbReference type="GO" id="GO:0003735">
    <property type="term" value="F:structural constituent of ribosome"/>
    <property type="evidence" value="ECO:0007669"/>
    <property type="project" value="InterPro"/>
</dbReference>
<dbReference type="AlphaFoldDB" id="A0A3A4R179"/>
<dbReference type="PANTHER" id="PTHR12899">
    <property type="entry name" value="39S RIBOSOMAL PROTEIN L18, MITOCHONDRIAL"/>
    <property type="match status" value="1"/>
</dbReference>
<organism evidence="8 9">
    <name type="scientific">Candidatus Auribacter fodinae</name>
    <dbReference type="NCBI Taxonomy" id="2093366"/>
    <lineage>
        <taxon>Bacteria</taxon>
        <taxon>Pseudomonadati</taxon>
        <taxon>Candidatus Auribacterota</taxon>
        <taxon>Candidatus Auribacteria</taxon>
        <taxon>Candidatus Auribacterales</taxon>
        <taxon>Candidatus Auribacteraceae</taxon>
        <taxon>Candidatus Auribacter</taxon>
    </lineage>
</organism>
<dbReference type="InterPro" id="IPR005484">
    <property type="entry name" value="Ribosomal_uL18_bac/plant/anim"/>
</dbReference>
<evidence type="ECO:0000256" key="3">
    <source>
        <dbReference type="ARBA" id="ARBA00022884"/>
    </source>
</evidence>
<dbReference type="InterPro" id="IPR057268">
    <property type="entry name" value="Ribosomal_L18"/>
</dbReference>
<comment type="function">
    <text evidence="7">This is one of the proteins that bind and probably mediate the attachment of the 5S RNA into the large ribosomal subunit, where it forms part of the central protuberance.</text>
</comment>
<name>A0A3A4R179_9BACT</name>
<dbReference type="HAMAP" id="MF_01337_B">
    <property type="entry name" value="Ribosomal_uL18_B"/>
    <property type="match status" value="1"/>
</dbReference>
<evidence type="ECO:0000313" key="9">
    <source>
        <dbReference type="Proteomes" id="UP000266426"/>
    </source>
</evidence>
<dbReference type="Gene3D" id="3.30.420.100">
    <property type="match status" value="1"/>
</dbReference>
<dbReference type="Proteomes" id="UP000266426">
    <property type="component" value="Unassembled WGS sequence"/>
</dbReference>
<evidence type="ECO:0000256" key="5">
    <source>
        <dbReference type="ARBA" id="ARBA00023274"/>
    </source>
</evidence>
<dbReference type="FunFam" id="3.30.420.100:FF:000001">
    <property type="entry name" value="50S ribosomal protein L18"/>
    <property type="match status" value="1"/>
</dbReference>
<evidence type="ECO:0000256" key="7">
    <source>
        <dbReference type="HAMAP-Rule" id="MF_01337"/>
    </source>
</evidence>
<dbReference type="PANTHER" id="PTHR12899:SF3">
    <property type="entry name" value="LARGE RIBOSOMAL SUBUNIT PROTEIN UL18M"/>
    <property type="match status" value="1"/>
</dbReference>
<evidence type="ECO:0000256" key="6">
    <source>
        <dbReference type="ARBA" id="ARBA00035197"/>
    </source>
</evidence>
<dbReference type="Pfam" id="PF00861">
    <property type="entry name" value="Ribosomal_L18p"/>
    <property type="match status" value="1"/>
</dbReference>
<comment type="subunit">
    <text evidence="7">Part of the 50S ribosomal subunit; part of the 5S rRNA/L5/L18/L25 subcomplex. Contacts the 5S and 23S rRNAs.</text>
</comment>
<proteinExistence type="inferred from homology"/>
<evidence type="ECO:0000256" key="4">
    <source>
        <dbReference type="ARBA" id="ARBA00022980"/>
    </source>
</evidence>
<evidence type="ECO:0000256" key="1">
    <source>
        <dbReference type="ARBA" id="ARBA00007116"/>
    </source>
</evidence>
<keyword evidence="5 7" id="KW-0687">Ribonucleoprotein</keyword>
<dbReference type="NCBIfam" id="TIGR00060">
    <property type="entry name" value="L18_bact"/>
    <property type="match status" value="1"/>
</dbReference>
<dbReference type="EMBL" id="QZJZ01000067">
    <property type="protein sequence ID" value="RJP58393.1"/>
    <property type="molecule type" value="Genomic_DNA"/>
</dbReference>
<dbReference type="GO" id="GO:0006412">
    <property type="term" value="P:translation"/>
    <property type="evidence" value="ECO:0007669"/>
    <property type="project" value="UniProtKB-UniRule"/>
</dbReference>
<dbReference type="InterPro" id="IPR004389">
    <property type="entry name" value="Ribosomal_uL18_bac-type"/>
</dbReference>
<comment type="caution">
    <text evidence="8">The sequence shown here is derived from an EMBL/GenBank/DDBJ whole genome shotgun (WGS) entry which is preliminary data.</text>
</comment>